<dbReference type="SMART" id="SM00199">
    <property type="entry name" value="SCY"/>
    <property type="match status" value="1"/>
</dbReference>
<reference evidence="6" key="4">
    <citation type="submission" date="2025-08" db="UniProtKB">
        <authorList>
            <consortium name="Ensembl"/>
        </authorList>
    </citation>
    <scope>IDENTIFICATION</scope>
</reference>
<evidence type="ECO:0000259" key="5">
    <source>
        <dbReference type="SMART" id="SM00199"/>
    </source>
</evidence>
<dbReference type="PANTHER" id="PTHR12015:SF77">
    <property type="entry name" value="C-C MOTIF CHEMOKINE 15"/>
    <property type="match status" value="1"/>
</dbReference>
<dbReference type="PROSITE" id="PS00472">
    <property type="entry name" value="SMALL_CYTOKINES_CC"/>
    <property type="match status" value="1"/>
</dbReference>
<dbReference type="GO" id="GO:0008009">
    <property type="term" value="F:chemokine activity"/>
    <property type="evidence" value="ECO:0007669"/>
    <property type="project" value="InterPro"/>
</dbReference>
<dbReference type="FunFam" id="2.40.50.40:FF:000002">
    <property type="entry name" value="C-C motif chemokine"/>
    <property type="match status" value="1"/>
</dbReference>
<dbReference type="InterPro" id="IPR036048">
    <property type="entry name" value="Interleukin_8-like_sf"/>
</dbReference>
<feature type="domain" description="Chemokine interleukin-8-like" evidence="5">
    <location>
        <begin position="53"/>
        <end position="111"/>
    </location>
</feature>
<dbReference type="GeneID" id="117014056"/>
<dbReference type="OrthoDB" id="9447832at2759"/>
<reference evidence="6 7" key="2">
    <citation type="journal article" date="2018" name="Annu Rev Anim Biosci">
        <title>Bat Biology, Genomes, and the Bat1K Project: To Generate Chromosome-Level Genomes for All Living Bat Species.</title>
        <authorList>
            <person name="Teeling E.C."/>
            <person name="Vernes S.C."/>
            <person name="Davalos L.M."/>
            <person name="Ray D.A."/>
            <person name="Gilbert M.T.P."/>
            <person name="Myers E."/>
        </authorList>
    </citation>
    <scope>NUCLEOTIDE SEQUENCE</scope>
</reference>
<proteinExistence type="inferred from homology"/>
<dbReference type="GeneTree" id="ENSGT01100000263482"/>
<reference evidence="6 7" key="1">
    <citation type="journal article" date="2015" name="Annu Rev Anim Biosci">
        <title>The Genome 10K Project: a way forward.</title>
        <authorList>
            <person name="Koepfli K.P."/>
            <person name="Paten B."/>
            <person name="O'Brien S.J."/>
            <person name="Koepfli K.P."/>
            <person name="Paten B."/>
            <person name="Antunes A."/>
            <person name="Belov K."/>
            <person name="Bustamante C."/>
            <person name="Castoe T.A."/>
            <person name="Clawson H."/>
            <person name="Crawford A.J."/>
            <person name="Diekhans M."/>
            <person name="Distel D."/>
            <person name="Durbin R."/>
            <person name="Earl D."/>
            <person name="Fujita M.K."/>
            <person name="Gamble T."/>
            <person name="Georges A."/>
            <person name="Gemmell N."/>
            <person name="Gilbert M.T."/>
            <person name="Graves J.M."/>
            <person name="Green R.E."/>
            <person name="Hickey G."/>
            <person name="Jarvis E.D."/>
            <person name="Johnson W."/>
            <person name="Komissarov A."/>
            <person name="Korf I."/>
            <person name="Kuhn R."/>
            <person name="Larkin D.M."/>
            <person name="Lewin H."/>
            <person name="Lopez J.V."/>
            <person name="Ma J."/>
            <person name="Marques-Bonet T."/>
            <person name="Miller W."/>
            <person name="Murphy R."/>
            <person name="Pevzner P."/>
            <person name="Shapiro B."/>
            <person name="Steiner C."/>
            <person name="Tamazian G."/>
            <person name="Venkatesh B."/>
            <person name="Wang J."/>
            <person name="Wayne R."/>
            <person name="Wiley E."/>
            <person name="Yang H."/>
            <person name="Zhang G."/>
            <person name="Haussler D."/>
            <person name="Ryder O."/>
            <person name="O'Brien S.J."/>
        </authorList>
    </citation>
    <scope>NUCLEOTIDE SEQUENCE</scope>
</reference>
<sequence>MKISAAALSFLVLATALGSPAHGSLVHGSLDDELKLMINRLEPSINEQGMHHPAECCFSYTPRKIRCAIMKSYFQTTSRCSRPAVIFITKGQQKVCANPGDEGVRRCLMSLEQVPERNLGKILLKEKRY</sequence>
<evidence type="ECO:0000256" key="1">
    <source>
        <dbReference type="ARBA" id="ARBA00010868"/>
    </source>
</evidence>
<reference evidence="7" key="3">
    <citation type="submission" date="2018-12" db="EMBL/GenBank/DDBJ databases">
        <title>G10K-VGP greater horseshoe bat female genome, primary haplotype.</title>
        <authorList>
            <person name="Teeling E."/>
            <person name="Myers G."/>
            <person name="Vernes S."/>
            <person name="Pippel M."/>
            <person name="Winkler S."/>
            <person name="Fedrigo O."/>
            <person name="Rhie A."/>
            <person name="Koren S."/>
            <person name="Phillippy A."/>
            <person name="Lewin H."/>
            <person name="Damas J."/>
            <person name="Howe K."/>
            <person name="Mountcastle J."/>
            <person name="Jarvis E.D."/>
        </authorList>
    </citation>
    <scope>NUCLEOTIDE SEQUENCE [LARGE SCALE GENOMIC DNA]</scope>
</reference>
<dbReference type="PANTHER" id="PTHR12015">
    <property type="entry name" value="SMALL INDUCIBLE CYTOKINE A"/>
    <property type="match status" value="1"/>
</dbReference>
<comment type="subcellular location">
    <subcellularLocation>
        <location evidence="4">Secreted</location>
    </subcellularLocation>
</comment>
<dbReference type="GO" id="GO:0048020">
    <property type="term" value="F:CCR chemokine receptor binding"/>
    <property type="evidence" value="ECO:0007669"/>
    <property type="project" value="TreeGrafter"/>
</dbReference>
<keyword evidence="7" id="KW-1185">Reference proteome</keyword>
<name>A0A671G2T2_RHIFE</name>
<dbReference type="Proteomes" id="UP000472240">
    <property type="component" value="Chromosome 21"/>
</dbReference>
<dbReference type="KEGG" id="rfq:117014056"/>
<feature type="chain" id="PRO_5025717378" description="C-C motif chemokine" evidence="4">
    <location>
        <begin position="24"/>
        <end position="129"/>
    </location>
</feature>
<dbReference type="Pfam" id="PF00048">
    <property type="entry name" value="IL8"/>
    <property type="match status" value="1"/>
</dbReference>
<evidence type="ECO:0000256" key="2">
    <source>
        <dbReference type="ARBA" id="ARBA00022514"/>
    </source>
</evidence>
<dbReference type="SUPFAM" id="SSF54117">
    <property type="entry name" value="Interleukin 8-like chemokines"/>
    <property type="match status" value="1"/>
</dbReference>
<evidence type="ECO:0000313" key="6">
    <source>
        <dbReference type="Ensembl" id="ENSRFEP00010032054.1"/>
    </source>
</evidence>
<evidence type="ECO:0000256" key="3">
    <source>
        <dbReference type="ARBA" id="ARBA00023157"/>
    </source>
</evidence>
<evidence type="ECO:0000256" key="4">
    <source>
        <dbReference type="RuleBase" id="RU361150"/>
    </source>
</evidence>
<dbReference type="AlphaFoldDB" id="A0A671G2T2"/>
<keyword evidence="3" id="KW-1015">Disulfide bond</keyword>
<protein>
    <recommendedName>
        <fullName evidence="4">C-C motif chemokine</fullName>
    </recommendedName>
</protein>
<dbReference type="GO" id="GO:0061844">
    <property type="term" value="P:antimicrobial humoral immune response mediated by antimicrobial peptide"/>
    <property type="evidence" value="ECO:0007669"/>
    <property type="project" value="TreeGrafter"/>
</dbReference>
<dbReference type="Ensembl" id="ENSRFET00010034741.1">
    <property type="protein sequence ID" value="ENSRFEP00010032054.1"/>
    <property type="gene ID" value="ENSRFEG00010021181.1"/>
</dbReference>
<dbReference type="InterPro" id="IPR000827">
    <property type="entry name" value="Chemokine_CC_CS"/>
</dbReference>
<evidence type="ECO:0000313" key="7">
    <source>
        <dbReference type="Proteomes" id="UP000472240"/>
    </source>
</evidence>
<keyword evidence="2 4" id="KW-0202">Cytokine</keyword>
<dbReference type="InterPro" id="IPR039809">
    <property type="entry name" value="Chemokine_b/g/d"/>
</dbReference>
<keyword evidence="4" id="KW-0964">Secreted</keyword>
<reference evidence="6" key="5">
    <citation type="submission" date="2025-09" db="UniProtKB">
        <authorList>
            <consortium name="Ensembl"/>
        </authorList>
    </citation>
    <scope>IDENTIFICATION</scope>
</reference>
<dbReference type="OMA" id="KIGPQMT"/>
<feature type="signal peptide" evidence="4">
    <location>
        <begin position="1"/>
        <end position="23"/>
    </location>
</feature>
<dbReference type="InterPro" id="IPR001811">
    <property type="entry name" value="Chemokine_IL8-like_dom"/>
</dbReference>
<dbReference type="InParanoid" id="A0A671G2T2"/>
<dbReference type="RefSeq" id="XP_032947685.1">
    <property type="nucleotide sequence ID" value="XM_033091794.1"/>
</dbReference>
<organism evidence="6 7">
    <name type="scientific">Rhinolophus ferrumequinum</name>
    <name type="common">Greater horseshoe bat</name>
    <dbReference type="NCBI Taxonomy" id="59479"/>
    <lineage>
        <taxon>Eukaryota</taxon>
        <taxon>Metazoa</taxon>
        <taxon>Chordata</taxon>
        <taxon>Craniata</taxon>
        <taxon>Vertebrata</taxon>
        <taxon>Euteleostomi</taxon>
        <taxon>Mammalia</taxon>
        <taxon>Eutheria</taxon>
        <taxon>Laurasiatheria</taxon>
        <taxon>Chiroptera</taxon>
        <taxon>Yinpterochiroptera</taxon>
        <taxon>Rhinolophoidea</taxon>
        <taxon>Rhinolophidae</taxon>
        <taxon>Rhinolophinae</taxon>
        <taxon>Rhinolophus</taxon>
    </lineage>
</organism>
<dbReference type="GO" id="GO:0070098">
    <property type="term" value="P:chemokine-mediated signaling pathway"/>
    <property type="evidence" value="ECO:0007669"/>
    <property type="project" value="TreeGrafter"/>
</dbReference>
<keyword evidence="4" id="KW-0732">Signal</keyword>
<dbReference type="GO" id="GO:0005615">
    <property type="term" value="C:extracellular space"/>
    <property type="evidence" value="ECO:0007669"/>
    <property type="project" value="UniProtKB-KW"/>
</dbReference>
<accession>A0A671G2T2</accession>
<dbReference type="Gene3D" id="2.40.50.40">
    <property type="match status" value="1"/>
</dbReference>
<gene>
    <name evidence="6" type="primary">LOC117014056</name>
</gene>
<dbReference type="FunCoup" id="A0A671G2T2">
    <property type="interactions" value="19"/>
</dbReference>
<comment type="similarity">
    <text evidence="1 4">Belongs to the intercrine beta (chemokine CC) family.</text>
</comment>
<dbReference type="CDD" id="cd00272">
    <property type="entry name" value="Chemokine_CC"/>
    <property type="match status" value="1"/>
</dbReference>
<keyword evidence="4" id="KW-0145">Chemotaxis</keyword>
<dbReference type="GO" id="GO:0006954">
    <property type="term" value="P:inflammatory response"/>
    <property type="evidence" value="ECO:0007669"/>
    <property type="project" value="TreeGrafter"/>
</dbReference>
<dbReference type="GO" id="GO:0030335">
    <property type="term" value="P:positive regulation of cell migration"/>
    <property type="evidence" value="ECO:0007669"/>
    <property type="project" value="TreeGrafter"/>
</dbReference>